<comment type="caution">
    <text evidence="3">The sequence shown here is derived from an EMBL/GenBank/DDBJ whole genome shotgun (WGS) entry which is preliminary data.</text>
</comment>
<name>A0A4R7BXF7_9HYPH</name>
<dbReference type="AlphaFoldDB" id="A0A4R7BXF7"/>
<protein>
    <recommendedName>
        <fullName evidence="5">Translation initiation factor 2</fullName>
    </recommendedName>
</protein>
<keyword evidence="2" id="KW-0732">Signal</keyword>
<dbReference type="EMBL" id="SNZR01000013">
    <property type="protein sequence ID" value="TDR90193.1"/>
    <property type="molecule type" value="Genomic_DNA"/>
</dbReference>
<evidence type="ECO:0000256" key="1">
    <source>
        <dbReference type="SAM" id="MobiDB-lite"/>
    </source>
</evidence>
<dbReference type="OrthoDB" id="7428207at2"/>
<evidence type="ECO:0008006" key="5">
    <source>
        <dbReference type="Google" id="ProtNLM"/>
    </source>
</evidence>
<evidence type="ECO:0000313" key="4">
    <source>
        <dbReference type="Proteomes" id="UP000295122"/>
    </source>
</evidence>
<organism evidence="3 4">
    <name type="scientific">Enterovirga rhinocerotis</name>
    <dbReference type="NCBI Taxonomy" id="1339210"/>
    <lineage>
        <taxon>Bacteria</taxon>
        <taxon>Pseudomonadati</taxon>
        <taxon>Pseudomonadota</taxon>
        <taxon>Alphaproteobacteria</taxon>
        <taxon>Hyphomicrobiales</taxon>
        <taxon>Methylobacteriaceae</taxon>
        <taxon>Enterovirga</taxon>
    </lineage>
</organism>
<reference evidence="3 4" key="1">
    <citation type="submission" date="2019-03" db="EMBL/GenBank/DDBJ databases">
        <title>Genomic Encyclopedia of Type Strains, Phase IV (KMG-IV): sequencing the most valuable type-strain genomes for metagenomic binning, comparative biology and taxonomic classification.</title>
        <authorList>
            <person name="Goeker M."/>
        </authorList>
    </citation>
    <scope>NUCLEOTIDE SEQUENCE [LARGE SCALE GENOMIC DNA]</scope>
    <source>
        <strain evidence="3 4">DSM 25903</strain>
    </source>
</reference>
<dbReference type="Proteomes" id="UP000295122">
    <property type="component" value="Unassembled WGS sequence"/>
</dbReference>
<keyword evidence="4" id="KW-1185">Reference proteome</keyword>
<dbReference type="PROSITE" id="PS51257">
    <property type="entry name" value="PROKAR_LIPOPROTEIN"/>
    <property type="match status" value="1"/>
</dbReference>
<feature type="signal peptide" evidence="2">
    <location>
        <begin position="1"/>
        <end position="18"/>
    </location>
</feature>
<feature type="chain" id="PRO_5020380422" description="Translation initiation factor 2" evidence="2">
    <location>
        <begin position="19"/>
        <end position="142"/>
    </location>
</feature>
<evidence type="ECO:0000313" key="3">
    <source>
        <dbReference type="EMBL" id="TDR90193.1"/>
    </source>
</evidence>
<proteinExistence type="predicted"/>
<feature type="region of interest" description="Disordered" evidence="1">
    <location>
        <begin position="115"/>
        <end position="142"/>
    </location>
</feature>
<feature type="compositionally biased region" description="Basic residues" evidence="1">
    <location>
        <begin position="130"/>
        <end position="142"/>
    </location>
</feature>
<sequence>MLKIVTAAVLAASLGACASATRGLDESVTFTSNPLGATVTTSLGYVCAATPCTIDIPRRKEFEAVFSKPGFKTATVSVKTKLAGAGAAGFAGNILIGGVVGMAVDAGTGATLDHHPNPVVVTLEPEGRAPARRHGRRPRPTS</sequence>
<evidence type="ECO:0000256" key="2">
    <source>
        <dbReference type="SAM" id="SignalP"/>
    </source>
</evidence>
<accession>A0A4R7BXF7</accession>
<gene>
    <name evidence="3" type="ORF">EV668_3035</name>
</gene>